<dbReference type="AlphaFoldDB" id="A0A975IW93"/>
<evidence type="ECO:0000256" key="1">
    <source>
        <dbReference type="SAM" id="MobiDB-lite"/>
    </source>
</evidence>
<accession>A0A975IW93</accession>
<dbReference type="Proteomes" id="UP000676409">
    <property type="component" value="Chromosome"/>
</dbReference>
<reference evidence="2" key="1">
    <citation type="submission" date="2021-04" db="EMBL/GenBank/DDBJ databases">
        <title>The complete genome sequence of Caulobacter sp. S6.</title>
        <authorList>
            <person name="Tang Y."/>
            <person name="Ouyang W."/>
            <person name="Liu Q."/>
            <person name="Huang B."/>
            <person name="Guo Z."/>
            <person name="Lei P."/>
        </authorList>
    </citation>
    <scope>NUCLEOTIDE SEQUENCE</scope>
    <source>
        <strain evidence="2">S6</strain>
    </source>
</reference>
<evidence type="ECO:0000313" key="2">
    <source>
        <dbReference type="EMBL" id="QUD89837.1"/>
    </source>
</evidence>
<keyword evidence="3" id="KW-1185">Reference proteome</keyword>
<dbReference type="RefSeq" id="WP_211939889.1">
    <property type="nucleotide sequence ID" value="NZ_CP073078.1"/>
</dbReference>
<organism evidence="2 3">
    <name type="scientific">Phenylobacterium montanum</name>
    <dbReference type="NCBI Taxonomy" id="2823693"/>
    <lineage>
        <taxon>Bacteria</taxon>
        <taxon>Pseudomonadati</taxon>
        <taxon>Pseudomonadota</taxon>
        <taxon>Alphaproteobacteria</taxon>
        <taxon>Caulobacterales</taxon>
        <taxon>Caulobacteraceae</taxon>
        <taxon>Phenylobacterium</taxon>
    </lineage>
</organism>
<name>A0A975IW93_9CAUL</name>
<dbReference type="EMBL" id="CP073078">
    <property type="protein sequence ID" value="QUD89837.1"/>
    <property type="molecule type" value="Genomic_DNA"/>
</dbReference>
<feature type="region of interest" description="Disordered" evidence="1">
    <location>
        <begin position="83"/>
        <end position="102"/>
    </location>
</feature>
<protein>
    <submittedName>
        <fullName evidence="2">Uncharacterized protein</fullName>
    </submittedName>
</protein>
<evidence type="ECO:0000313" key="3">
    <source>
        <dbReference type="Proteomes" id="UP000676409"/>
    </source>
</evidence>
<gene>
    <name evidence="2" type="ORF">KCG34_08200</name>
</gene>
<sequence>MVDLNVPALVLAVDWEGRTDLAVQTPDGVKETKYRRSTIDINFCSDHPRQALMSLAPAYLFLKAPPRVKCPMNSRLVSRHELKAPGRRPPAPEAAVINGRYQ</sequence>
<dbReference type="KEGG" id="caul:KCG34_08200"/>
<proteinExistence type="predicted"/>